<dbReference type="Gene3D" id="3.90.1300.10">
    <property type="entry name" value="Amidase signature (AS) domain"/>
    <property type="match status" value="1"/>
</dbReference>
<gene>
    <name evidence="3" type="ORF">A5892_06375</name>
</gene>
<dbReference type="Pfam" id="PF01425">
    <property type="entry name" value="Amidase"/>
    <property type="match status" value="1"/>
</dbReference>
<dbReference type="InterPro" id="IPR036928">
    <property type="entry name" value="AS_sf"/>
</dbReference>
<feature type="domain" description="Amidase" evidence="2">
    <location>
        <begin position="26"/>
        <end position="447"/>
    </location>
</feature>
<comment type="similarity">
    <text evidence="1">Belongs to the amidase family.</text>
</comment>
<dbReference type="SUPFAM" id="SSF75304">
    <property type="entry name" value="Amidase signature (AS) enzymes"/>
    <property type="match status" value="1"/>
</dbReference>
<dbReference type="PANTHER" id="PTHR11895">
    <property type="entry name" value="TRANSAMIDASE"/>
    <property type="match status" value="1"/>
</dbReference>
<name>A0A172YDF7_9GAMM</name>
<dbReference type="GO" id="GO:0003824">
    <property type="term" value="F:catalytic activity"/>
    <property type="evidence" value="ECO:0007669"/>
    <property type="project" value="InterPro"/>
</dbReference>
<sequence length="466" mass="49094">MTDSLDFMSARELAGLVAARQVSPVELTQRALARAETTQASLNAFCLLLPEQALSAARRAESAVIRGEPLGSLHGLPISVKDLISIAGLPYASGSRAMSGNLGKYNAPAVERVRAEGAIIIGKTTTSEFGCKPVGDSPLTGVTRHPWDLDKTPGGSSAGAAASVAAGITPFALGTDGGGSLRIPAAFTGLVGFKASFGRVPVWPTSATPTLAHVGALARNVGDAALLTRAIAGYDARDPFSLVGPAPDFVAATEAPVKGLRIAWSPSLGYAHPEKEVVEITARAARALSDQGAHVEEVETVFEQDPAGLWRAEFYAGVGTRLKAVLETRRELLDPAVAKMLDNALAQKLHDYYAAVFERYEVRERMRRFFSRYDLLLSPTLPISALDAGRDLPPGHDDEELVTWAAYTYPFNLTGQPAASVCAGLTQAGMPVGIQVVGKALGEHAVLSVAAALERIHPPGYNLRMP</sequence>
<keyword evidence="4" id="KW-1185">Reference proteome</keyword>
<dbReference type="Proteomes" id="UP000077875">
    <property type="component" value="Chromosome"/>
</dbReference>
<protein>
    <submittedName>
        <fullName evidence="3">Amidase</fullName>
    </submittedName>
</protein>
<dbReference type="InterPro" id="IPR023631">
    <property type="entry name" value="Amidase_dom"/>
</dbReference>
<evidence type="ECO:0000313" key="4">
    <source>
        <dbReference type="Proteomes" id="UP000077875"/>
    </source>
</evidence>
<dbReference type="STRING" id="376489.A5892_06375"/>
<evidence type="ECO:0000256" key="1">
    <source>
        <dbReference type="ARBA" id="ARBA00009199"/>
    </source>
</evidence>
<dbReference type="InterPro" id="IPR000120">
    <property type="entry name" value="Amidase"/>
</dbReference>
<reference evidence="3 4" key="1">
    <citation type="submission" date="2016-04" db="EMBL/GenBank/DDBJ databases">
        <title>Complete Genome Sequence of Halotalea alkalilenta IHB B 13600.</title>
        <authorList>
            <person name="Swarnkar M.K."/>
            <person name="Sharma A."/>
            <person name="Kaushal K."/>
            <person name="Soni R."/>
            <person name="Rana S."/>
            <person name="Singh A.K."/>
            <person name="Gulati A."/>
        </authorList>
    </citation>
    <scope>NUCLEOTIDE SEQUENCE [LARGE SCALE GENOMIC DNA]</scope>
    <source>
        <strain evidence="3 4">IHB B 13600</strain>
    </source>
</reference>
<accession>A0A172YDF7</accession>
<evidence type="ECO:0000313" key="3">
    <source>
        <dbReference type="EMBL" id="ANF57136.1"/>
    </source>
</evidence>
<dbReference type="RefSeq" id="WP_064122094.1">
    <property type="nucleotide sequence ID" value="NZ_CP015243.1"/>
</dbReference>
<dbReference type="AlphaFoldDB" id="A0A172YDF7"/>
<organism evidence="3 4">
    <name type="scientific">Halotalea alkalilenta</name>
    <dbReference type="NCBI Taxonomy" id="376489"/>
    <lineage>
        <taxon>Bacteria</taxon>
        <taxon>Pseudomonadati</taxon>
        <taxon>Pseudomonadota</taxon>
        <taxon>Gammaproteobacteria</taxon>
        <taxon>Oceanospirillales</taxon>
        <taxon>Halomonadaceae</taxon>
        <taxon>Halotalea</taxon>
    </lineage>
</organism>
<proteinExistence type="inferred from homology"/>
<dbReference type="PANTHER" id="PTHR11895:SF7">
    <property type="entry name" value="GLUTAMYL-TRNA(GLN) AMIDOTRANSFERASE SUBUNIT A, MITOCHONDRIAL"/>
    <property type="match status" value="1"/>
</dbReference>
<dbReference type="EMBL" id="CP015243">
    <property type="protein sequence ID" value="ANF57136.1"/>
    <property type="molecule type" value="Genomic_DNA"/>
</dbReference>
<dbReference type="KEGG" id="haa:A5892_06375"/>
<evidence type="ECO:0000259" key="2">
    <source>
        <dbReference type="Pfam" id="PF01425"/>
    </source>
</evidence>